<proteinExistence type="predicted"/>
<dbReference type="Proteomes" id="UP000309038">
    <property type="component" value="Unassembled WGS sequence"/>
</dbReference>
<gene>
    <name evidence="2" type="ORF">EW026_g6380</name>
</gene>
<organism evidence="2 3">
    <name type="scientific">Hermanssonia centrifuga</name>
    <dbReference type="NCBI Taxonomy" id="98765"/>
    <lineage>
        <taxon>Eukaryota</taxon>
        <taxon>Fungi</taxon>
        <taxon>Dikarya</taxon>
        <taxon>Basidiomycota</taxon>
        <taxon>Agaricomycotina</taxon>
        <taxon>Agaricomycetes</taxon>
        <taxon>Polyporales</taxon>
        <taxon>Meruliaceae</taxon>
        <taxon>Hermanssonia</taxon>
    </lineage>
</organism>
<comment type="caution">
    <text evidence="2">The sequence shown here is derived from an EMBL/GenBank/DDBJ whole genome shotgun (WGS) entry which is preliminary data.</text>
</comment>
<name>A0A4S4KB80_9APHY</name>
<dbReference type="EMBL" id="SGPJ01000344">
    <property type="protein sequence ID" value="THG95236.1"/>
    <property type="molecule type" value="Genomic_DNA"/>
</dbReference>
<sequence length="293" mass="33485">MIKNVDDSLHFFSTEKKKGEHCVPCKVSCNVCRAPIFDEGRNAVLAYPGSFKFKDHKVPMDFQPTAHIFYAQRVMDVPDGIPKWSAHKGESELIEEMSEDQGTMPKYKGKPIPDDEKYQDASKELEHLNLARIMSQAHAETPPKDLPSTLRREHDLKKTSRYSHASNLLQILKESANANETKRRTLLQNGLSDALVDILLDIYSSRVIPEDELFLHYVEDILGSLAECAILMMPLIGSETSLQYIDVDAFLQKVVRLWNVMWTKRHCMKVKVRRYCSVAAGFIVSFCGLYQKF</sequence>
<reference evidence="2 3" key="1">
    <citation type="submission" date="2019-02" db="EMBL/GenBank/DDBJ databases">
        <title>Genome sequencing of the rare red list fungi Phlebia centrifuga.</title>
        <authorList>
            <person name="Buettner E."/>
            <person name="Kellner H."/>
        </authorList>
    </citation>
    <scope>NUCLEOTIDE SEQUENCE [LARGE SCALE GENOMIC DNA]</scope>
    <source>
        <strain evidence="2 3">DSM 108282</strain>
    </source>
</reference>
<evidence type="ECO:0000313" key="2">
    <source>
        <dbReference type="EMBL" id="THG95236.1"/>
    </source>
</evidence>
<dbReference type="AlphaFoldDB" id="A0A4S4KB80"/>
<accession>A0A4S4KB80</accession>
<keyword evidence="3" id="KW-1185">Reference proteome</keyword>
<evidence type="ECO:0000256" key="1">
    <source>
        <dbReference type="SAM" id="MobiDB-lite"/>
    </source>
</evidence>
<protein>
    <submittedName>
        <fullName evidence="2">Uncharacterized protein</fullName>
    </submittedName>
</protein>
<dbReference type="SUPFAM" id="SSF51316">
    <property type="entry name" value="Mss4-like"/>
    <property type="match status" value="1"/>
</dbReference>
<evidence type="ECO:0000313" key="3">
    <source>
        <dbReference type="Proteomes" id="UP000309038"/>
    </source>
</evidence>
<feature type="region of interest" description="Disordered" evidence="1">
    <location>
        <begin position="97"/>
        <end position="116"/>
    </location>
</feature>
<dbReference type="InterPro" id="IPR011057">
    <property type="entry name" value="Mss4-like_sf"/>
</dbReference>
<feature type="region of interest" description="Disordered" evidence="1">
    <location>
        <begin position="137"/>
        <end position="157"/>
    </location>
</feature>